<evidence type="ECO:0000313" key="2">
    <source>
        <dbReference type="Proteomes" id="UP000246569"/>
    </source>
</evidence>
<accession>A0A317MU30</accession>
<name>A0A317MU30_9GAMM</name>
<keyword evidence="2" id="KW-1185">Reference proteome</keyword>
<protein>
    <submittedName>
        <fullName evidence="1">Uncharacterized protein</fullName>
    </submittedName>
</protein>
<sequence>MGTAGAVRKGAEWYGAAARTRNLRGPAAAPYRAAPAQAPAQEFAAPQALLPQAGTSSFLAMFFC</sequence>
<dbReference type="AlphaFoldDB" id="A0A317MU30"/>
<proteinExistence type="predicted"/>
<comment type="caution">
    <text evidence="1">The sequence shown here is derived from an EMBL/GenBank/DDBJ whole genome shotgun (WGS) entry which is preliminary data.</text>
</comment>
<evidence type="ECO:0000313" key="1">
    <source>
        <dbReference type="EMBL" id="PWV60572.1"/>
    </source>
</evidence>
<dbReference type="Proteomes" id="UP000246569">
    <property type="component" value="Unassembled WGS sequence"/>
</dbReference>
<organism evidence="1 2">
    <name type="scientific">Plasticicumulans acidivorans</name>
    <dbReference type="NCBI Taxonomy" id="886464"/>
    <lineage>
        <taxon>Bacteria</taxon>
        <taxon>Pseudomonadati</taxon>
        <taxon>Pseudomonadota</taxon>
        <taxon>Gammaproteobacteria</taxon>
        <taxon>Candidatus Competibacteraceae</taxon>
        <taxon>Plasticicumulans</taxon>
    </lineage>
</organism>
<gene>
    <name evidence="1" type="ORF">C7443_107146</name>
</gene>
<reference evidence="1 2" key="1">
    <citation type="submission" date="2018-05" db="EMBL/GenBank/DDBJ databases">
        <title>Genomic Encyclopedia of Type Strains, Phase IV (KMG-IV): sequencing the most valuable type-strain genomes for metagenomic binning, comparative biology and taxonomic classification.</title>
        <authorList>
            <person name="Goeker M."/>
        </authorList>
    </citation>
    <scope>NUCLEOTIDE SEQUENCE [LARGE SCALE GENOMIC DNA]</scope>
    <source>
        <strain evidence="1 2">DSM 23606</strain>
    </source>
</reference>
<dbReference type="EMBL" id="QGTJ01000007">
    <property type="protein sequence ID" value="PWV60572.1"/>
    <property type="molecule type" value="Genomic_DNA"/>
</dbReference>